<dbReference type="GO" id="GO:0051538">
    <property type="term" value="F:3 iron, 4 sulfur cluster binding"/>
    <property type="evidence" value="ECO:0007669"/>
    <property type="project" value="UniProtKB-KW"/>
</dbReference>
<keyword evidence="7" id="KW-0479">Metal-binding</keyword>
<evidence type="ECO:0000256" key="12">
    <source>
        <dbReference type="ARBA" id="ARBA00023164"/>
    </source>
</evidence>
<dbReference type="EC" id="1.4.1.13" evidence="17"/>
<sequence length="1515" mass="163990">MDQMTQDQASRDAGQDFVAAWQGNARAIGGLYDATQERDACGVGLIAALDGRKRREVVEAGIAALKALWHRGAVDADGKTGDGAGIHLEIPQDFFAEAIHSGGEGCVDSQIAIGMVFLPKTDLAAQERCRQIIETEILAVGYGIYGWRQVPIDTSCIGEKANATRPEIEQIMIRNLPGRDEAAFERDLYVIRRRIEKSAQAHSLDLYICSMSCRSVIYKGMFLAQNLTDFYPDLLDARFVSRFAIYHQRYSTNTFPTWKLAQPFRRLAHNGEINTISGNVNWMKSHETRLADPVLDPVMDDLKPVVQAAGSDTAMLDNVFELLTFAGRDAPMVKALMVPASVGGNSGMPQTHQDLYAYCNAVMEPWDGPAALCATDGRWVVAGLDRSGLRPLRYTVTADGLLIVGSETGMVKVPETDIVRRGRLGPGQMIGLDLQEAKLYGNEALLDLLAGRRDFGAWVKNIQKIGSVVRADVQEPVLYGRDELRRRQLAVGTSLEELETILHPMVETAAEAIGSMGDDAPLAVLSARYRGLAHYFRQAFSQVTNPPIDSLRETRVMSLLTRLGNLGNILEESEVQCDLLQLPSPVLTTGEFEALRNFCGDSGFVIDCTFPAAEGEAGLREAIARIRREAEDRVREGCTHLFLTDEAQSTDRAYIPMILATAAVHTHLVRQSLRTFTSLNIRSAEALDVHAIAVTIGVGATTINPYLAQESIADRQRRGLFGDMALREAVERYRKAVDKGLLKVMSKMGISIVSAYRGGYNFEAIGLSRALTAEFFPGMPSRISGIGLSGIATNVLSFHRTAWDQSVVALPVGGQYKMRRHGEIHAFDGNLIHMLQTAVATDSFSIYRRYADAVRRQPPVALRDLLDFRGGRTPIPVESVESITQLRKRLIAPGISLGALSPEAHETLSIAMNRIGAKSDSGEGGEDPARAKPRANGDNASSAIKQIASGRFGVTAQYLNDCREIEIKMAQGAKPGEGGQLPGFKVTGLIAKLRHATPGVTLISPPPHHDIYSIEDLAQLIYDLKQINPEATVTVKLVARSGIGTIAAGVAKARADAILISGHSGGTGASPQSSVKYAGLPWELGLAEAHQVLMLNRLRHRVKLRTDGGLKTGRDVVIAAMLGAEEFGIGTASLVAMGCIMVRQCHSNTCPVGVCTQDDALRAKFEGTPEKVINLFSFIAEDVRNILASLGFSSLNEIIGRTDLLKQVSRGADYLDDLDLNSLLAQADPGPHARYCTREGRNEVPETLDAQMIADARPLFDHGEKMQLHYNVQNTHRAIGTRISSLIVRQFGMDTLAPGHLTVRLRGSAGQSLGAFAVQGLKLEVLGDANDYVGKGLSGATIVVRQSPSSNLVSNENAIIGNTVLYGATAGALYAAGQAGERFAVRNSGATAVVEGCGSNGCEYMTGGTVVILGEAGDNFGAGFTGGMAFVYDGSGTFEQRINPDTLLWNRVADPKWEAVLRGLVETHARETHSRYAALMLHKWESVLPRFWQLVPREYAGVIGYNAPAEVARSA</sequence>
<accession>A0A7W4ICL2</accession>
<dbReference type="PANTHER" id="PTHR11938">
    <property type="entry name" value="FAD NADPH DEHYDROGENASE/OXIDOREDUCTASE"/>
    <property type="match status" value="1"/>
</dbReference>
<evidence type="ECO:0000256" key="15">
    <source>
        <dbReference type="SAM" id="MobiDB-lite"/>
    </source>
</evidence>
<dbReference type="CDD" id="cd00982">
    <property type="entry name" value="gltB_C"/>
    <property type="match status" value="1"/>
</dbReference>
<evidence type="ECO:0000256" key="14">
    <source>
        <dbReference type="ARBA" id="ARBA00029440"/>
    </source>
</evidence>
<dbReference type="InterPro" id="IPR006982">
    <property type="entry name" value="Glu_synth_centr_N"/>
</dbReference>
<evidence type="ECO:0000256" key="5">
    <source>
        <dbReference type="ARBA" id="ARBA00022630"/>
    </source>
</evidence>
<evidence type="ECO:0000256" key="1">
    <source>
        <dbReference type="ARBA" id="ARBA00001917"/>
    </source>
</evidence>
<evidence type="ECO:0000256" key="4">
    <source>
        <dbReference type="ARBA" id="ARBA00022605"/>
    </source>
</evidence>
<dbReference type="GO" id="GO:0046872">
    <property type="term" value="F:metal ion binding"/>
    <property type="evidence" value="ECO:0007669"/>
    <property type="project" value="UniProtKB-KW"/>
</dbReference>
<dbReference type="Gene3D" id="2.160.20.60">
    <property type="entry name" value="Glutamate synthase, alpha subunit, C-terminal domain"/>
    <property type="match status" value="1"/>
</dbReference>
<dbReference type="Pfam" id="PF00310">
    <property type="entry name" value="GATase_2"/>
    <property type="match status" value="1"/>
</dbReference>
<evidence type="ECO:0000256" key="9">
    <source>
        <dbReference type="ARBA" id="ARBA00023002"/>
    </source>
</evidence>
<dbReference type="SUPFAM" id="SSF69336">
    <property type="entry name" value="Alpha subunit of glutamate synthase, C-terminal domain"/>
    <property type="match status" value="1"/>
</dbReference>
<dbReference type="PROSITE" id="PS51278">
    <property type="entry name" value="GATASE_TYPE_2"/>
    <property type="match status" value="1"/>
</dbReference>
<evidence type="ECO:0000256" key="7">
    <source>
        <dbReference type="ARBA" id="ARBA00022723"/>
    </source>
</evidence>
<keyword evidence="4" id="KW-0028">Amino-acid biosynthesis</keyword>
<dbReference type="Pfam" id="PF04898">
    <property type="entry name" value="Glu_syn_central"/>
    <property type="match status" value="1"/>
</dbReference>
<name>A0A7W4ICL2_9PROT</name>
<keyword evidence="6" id="KW-0288">FMN</keyword>
<comment type="pathway">
    <text evidence="14">Amino-acid biosynthesis.</text>
</comment>
<dbReference type="Proteomes" id="UP000589085">
    <property type="component" value="Unassembled WGS sequence"/>
</dbReference>
<evidence type="ECO:0000256" key="2">
    <source>
        <dbReference type="ARBA" id="ARBA00001927"/>
    </source>
</evidence>
<proteinExistence type="inferred from homology"/>
<comment type="cofactor">
    <cofactor evidence="1">
        <name>FMN</name>
        <dbReference type="ChEBI" id="CHEBI:58210"/>
    </cofactor>
</comment>
<feature type="domain" description="Glutamine amidotransferase type-2" evidence="16">
    <location>
        <begin position="41"/>
        <end position="435"/>
    </location>
</feature>
<dbReference type="GO" id="GO:0006537">
    <property type="term" value="P:glutamate biosynthetic process"/>
    <property type="evidence" value="ECO:0007669"/>
    <property type="project" value="UniProtKB-KW"/>
</dbReference>
<dbReference type="InterPro" id="IPR013785">
    <property type="entry name" value="Aldolase_TIM"/>
</dbReference>
<reference evidence="17 18" key="1">
    <citation type="submission" date="2020-04" db="EMBL/GenBank/DDBJ databases">
        <title>Description of novel Gluconacetobacter.</title>
        <authorList>
            <person name="Sombolestani A."/>
        </authorList>
    </citation>
    <scope>NUCLEOTIDE SEQUENCE [LARGE SCALE GENOMIC DNA]</scope>
    <source>
        <strain evidence="17 18">LMG 19747</strain>
    </source>
</reference>
<dbReference type="InterPro" id="IPR002489">
    <property type="entry name" value="Glu_synth_asu_C"/>
</dbReference>
<dbReference type="EMBL" id="JABEQJ010000010">
    <property type="protein sequence ID" value="MBB2160389.1"/>
    <property type="molecule type" value="Genomic_DNA"/>
</dbReference>
<keyword evidence="8" id="KW-0315">Glutamine amidotransferase</keyword>
<dbReference type="RefSeq" id="WP_182997253.1">
    <property type="nucleotide sequence ID" value="NZ_JABEQJ010000010.1"/>
</dbReference>
<dbReference type="InterPro" id="IPR002932">
    <property type="entry name" value="Glu_synthdom"/>
</dbReference>
<evidence type="ECO:0000256" key="13">
    <source>
        <dbReference type="ARBA" id="ARBA00023291"/>
    </source>
</evidence>
<evidence type="ECO:0000256" key="3">
    <source>
        <dbReference type="ARBA" id="ARBA00009716"/>
    </source>
</evidence>
<keyword evidence="12" id="KW-0314">Glutamate biosynthesis</keyword>
<evidence type="ECO:0000313" key="17">
    <source>
        <dbReference type="EMBL" id="MBB2160389.1"/>
    </source>
</evidence>
<comment type="cofactor">
    <cofactor evidence="2">
        <name>[3Fe-4S] cluster</name>
        <dbReference type="ChEBI" id="CHEBI:21137"/>
    </cofactor>
</comment>
<dbReference type="InterPro" id="IPR017932">
    <property type="entry name" value="GATase_2_dom"/>
</dbReference>
<evidence type="ECO:0000256" key="10">
    <source>
        <dbReference type="ARBA" id="ARBA00023004"/>
    </source>
</evidence>
<keyword evidence="11" id="KW-0411">Iron-sulfur</keyword>
<dbReference type="SUPFAM" id="SSF51395">
    <property type="entry name" value="FMN-linked oxidoreductases"/>
    <property type="match status" value="1"/>
</dbReference>
<evidence type="ECO:0000256" key="8">
    <source>
        <dbReference type="ARBA" id="ARBA00022962"/>
    </source>
</evidence>
<dbReference type="InterPro" id="IPR050711">
    <property type="entry name" value="ET-N_metabolism_enzyme"/>
</dbReference>
<keyword evidence="13" id="KW-0003">3Fe-4S</keyword>
<comment type="caution">
    <text evidence="17">The sequence shown here is derived from an EMBL/GenBank/DDBJ whole genome shotgun (WGS) entry which is preliminary data.</text>
</comment>
<dbReference type="PANTHER" id="PTHR11938:SF133">
    <property type="entry name" value="GLUTAMATE SYNTHASE (NADH)"/>
    <property type="match status" value="1"/>
</dbReference>
<dbReference type="InterPro" id="IPR029055">
    <property type="entry name" value="Ntn_hydrolases_N"/>
</dbReference>
<dbReference type="GO" id="GO:0004355">
    <property type="term" value="F:glutamate synthase (NADPH) activity"/>
    <property type="evidence" value="ECO:0007669"/>
    <property type="project" value="UniProtKB-EC"/>
</dbReference>
<evidence type="ECO:0000313" key="18">
    <source>
        <dbReference type="Proteomes" id="UP000589085"/>
    </source>
</evidence>
<dbReference type="InterPro" id="IPR036485">
    <property type="entry name" value="Glu_synth_asu_C_sf"/>
</dbReference>
<comment type="similarity">
    <text evidence="3">Belongs to the glutamate synthase family.</text>
</comment>
<evidence type="ECO:0000259" key="16">
    <source>
        <dbReference type="PROSITE" id="PS51278"/>
    </source>
</evidence>
<feature type="region of interest" description="Disordered" evidence="15">
    <location>
        <begin position="915"/>
        <end position="940"/>
    </location>
</feature>
<protein>
    <submittedName>
        <fullName evidence="17">Glutamate synthase large subunit</fullName>
        <ecNumber evidence="17">1.4.1.13</ecNumber>
    </submittedName>
</protein>
<dbReference type="Gene3D" id="3.60.20.10">
    <property type="entry name" value="Glutamine Phosphoribosylpyrophosphate, subunit 1, domain 1"/>
    <property type="match status" value="1"/>
</dbReference>
<dbReference type="Pfam" id="PF01493">
    <property type="entry name" value="GXGXG"/>
    <property type="match status" value="1"/>
</dbReference>
<gene>
    <name evidence="17" type="primary">gltB</name>
    <name evidence="17" type="ORF">HLH48_09415</name>
</gene>
<dbReference type="FunFam" id="3.20.20.70:FF:000097">
    <property type="entry name" value="Glutamate synthase, large subunit"/>
    <property type="match status" value="1"/>
</dbReference>
<dbReference type="Gene3D" id="3.20.20.70">
    <property type="entry name" value="Aldolase class I"/>
    <property type="match status" value="2"/>
</dbReference>
<keyword evidence="9 17" id="KW-0560">Oxidoreductase</keyword>
<evidence type="ECO:0000256" key="6">
    <source>
        <dbReference type="ARBA" id="ARBA00022643"/>
    </source>
</evidence>
<dbReference type="SUPFAM" id="SSF56235">
    <property type="entry name" value="N-terminal nucleophile aminohydrolases (Ntn hydrolases)"/>
    <property type="match status" value="1"/>
</dbReference>
<organism evidence="17 18">
    <name type="scientific">Gluconacetobacter sacchari</name>
    <dbReference type="NCBI Taxonomy" id="92759"/>
    <lineage>
        <taxon>Bacteria</taxon>
        <taxon>Pseudomonadati</taxon>
        <taxon>Pseudomonadota</taxon>
        <taxon>Alphaproteobacteria</taxon>
        <taxon>Acetobacterales</taxon>
        <taxon>Acetobacteraceae</taxon>
        <taxon>Gluconacetobacter</taxon>
    </lineage>
</organism>
<dbReference type="Pfam" id="PF01645">
    <property type="entry name" value="Glu_synthase"/>
    <property type="match status" value="1"/>
</dbReference>
<dbReference type="NCBIfam" id="NF008730">
    <property type="entry name" value="PRK11750.1"/>
    <property type="match status" value="1"/>
</dbReference>
<dbReference type="CDD" id="cd00713">
    <property type="entry name" value="GltS"/>
    <property type="match status" value="1"/>
</dbReference>
<keyword evidence="10" id="KW-0408">Iron</keyword>
<dbReference type="GO" id="GO:0019676">
    <property type="term" value="P:ammonia assimilation cycle"/>
    <property type="evidence" value="ECO:0007669"/>
    <property type="project" value="TreeGrafter"/>
</dbReference>
<evidence type="ECO:0000256" key="11">
    <source>
        <dbReference type="ARBA" id="ARBA00023014"/>
    </source>
</evidence>
<keyword evidence="5" id="KW-0285">Flavoprotein</keyword>
<dbReference type="CDD" id="cd02808">
    <property type="entry name" value="GltS_FMN"/>
    <property type="match status" value="1"/>
</dbReference>